<evidence type="ECO:0000256" key="3">
    <source>
        <dbReference type="ARBA" id="ARBA00005028"/>
    </source>
</evidence>
<evidence type="ECO:0000256" key="10">
    <source>
        <dbReference type="ARBA" id="ARBA00023277"/>
    </source>
</evidence>
<dbReference type="eggNOG" id="COG2017">
    <property type="taxonomic scope" value="Bacteria"/>
</dbReference>
<name>A0A1I1ZT11_9BACT</name>
<evidence type="ECO:0000256" key="4">
    <source>
        <dbReference type="ARBA" id="ARBA00006206"/>
    </source>
</evidence>
<evidence type="ECO:0000256" key="5">
    <source>
        <dbReference type="ARBA" id="ARBA00011245"/>
    </source>
</evidence>
<dbReference type="PANTHER" id="PTHR10091">
    <property type="entry name" value="ALDOSE-1-EPIMERASE"/>
    <property type="match status" value="1"/>
</dbReference>
<keyword evidence="8" id="KW-0106">Calcium</keyword>
<keyword evidence="9 11" id="KW-0413">Isomerase</keyword>
<evidence type="ECO:0000256" key="14">
    <source>
        <dbReference type="PIRSR" id="PIRSR005096-3"/>
    </source>
</evidence>
<dbReference type="GO" id="GO:0030246">
    <property type="term" value="F:carbohydrate binding"/>
    <property type="evidence" value="ECO:0007669"/>
    <property type="project" value="InterPro"/>
</dbReference>
<evidence type="ECO:0000313" key="16">
    <source>
        <dbReference type="Proteomes" id="UP000181976"/>
    </source>
</evidence>
<protein>
    <recommendedName>
        <fullName evidence="7 11">Aldose 1-epimerase</fullName>
        <ecNumber evidence="6 11">5.1.3.3</ecNumber>
    </recommendedName>
</protein>
<comment type="similarity">
    <text evidence="4 11">Belongs to the aldose epimerase family.</text>
</comment>
<dbReference type="InterPro" id="IPR015443">
    <property type="entry name" value="Aldose_1-epimerase"/>
</dbReference>
<feature type="active site" description="Proton donor" evidence="12">
    <location>
        <position position="184"/>
    </location>
</feature>
<organism evidence="15 16">
    <name type="scientific">Thermophagus xiamenensis</name>
    <dbReference type="NCBI Taxonomy" id="385682"/>
    <lineage>
        <taxon>Bacteria</taxon>
        <taxon>Pseudomonadati</taxon>
        <taxon>Bacteroidota</taxon>
        <taxon>Bacteroidia</taxon>
        <taxon>Marinilabiliales</taxon>
        <taxon>Marinilabiliaceae</taxon>
        <taxon>Thermophagus</taxon>
    </lineage>
</organism>
<comment type="pathway">
    <text evidence="3 11">Carbohydrate metabolism; hexose metabolism.</text>
</comment>
<dbReference type="PANTHER" id="PTHR10091:SF0">
    <property type="entry name" value="GALACTOSE MUTAROTASE"/>
    <property type="match status" value="1"/>
</dbReference>
<dbReference type="GO" id="GO:0004034">
    <property type="term" value="F:aldose 1-epimerase activity"/>
    <property type="evidence" value="ECO:0007669"/>
    <property type="project" value="UniProtKB-EC"/>
</dbReference>
<sequence>MKIQEIHLPNHQNKNIKLFELKNNSGTTVQITNVGATITKITTQDKNGLFSDIVLGFDDPENYIEPNYLNNCVFLGATIGRFANRIANGKFNLGGKSFKLRINNGNNHLHGGPTGYHTKIWEAKIINDQQNEKLEMSLTSPDNDEGYPGNVKAKVTFTLTSDNELIINYQALSDSPTPINLTNHSYFNLSGKDRDILDHEVMIFADSYTPKENDIPTGEIIPTQGTPFDFKDFHKVGERLEQLNDDIYDHNFVINGNEGELRRAAIVREPDSGRTLEIYTTMPGMQFYIGSFLDGTYKNSQRSFDKFSGMCFETQYYPDSPNKSNFPSCIFGPERPYNHTTVFKFGINE</sequence>
<dbReference type="Proteomes" id="UP000181976">
    <property type="component" value="Unassembled WGS sequence"/>
</dbReference>
<evidence type="ECO:0000256" key="11">
    <source>
        <dbReference type="PIRNR" id="PIRNR005096"/>
    </source>
</evidence>
<dbReference type="PIRSF" id="PIRSF005096">
    <property type="entry name" value="GALM"/>
    <property type="match status" value="1"/>
</dbReference>
<dbReference type="GO" id="GO:0006006">
    <property type="term" value="P:glucose metabolic process"/>
    <property type="evidence" value="ECO:0007669"/>
    <property type="project" value="TreeGrafter"/>
</dbReference>
<evidence type="ECO:0000256" key="8">
    <source>
        <dbReference type="ARBA" id="ARBA00022837"/>
    </source>
</evidence>
<dbReference type="RefSeq" id="WP_010527139.1">
    <property type="nucleotide sequence ID" value="NZ_AFSL01000035.1"/>
</dbReference>
<dbReference type="InterPro" id="IPR008183">
    <property type="entry name" value="Aldose_1/G6P_1-epimerase"/>
</dbReference>
<gene>
    <name evidence="15" type="ORF">SAMN05444380_1108</name>
</gene>
<dbReference type="CDD" id="cd09019">
    <property type="entry name" value="galactose_mutarotase_like"/>
    <property type="match status" value="1"/>
</dbReference>
<feature type="binding site" evidence="14">
    <location>
        <begin position="84"/>
        <end position="85"/>
    </location>
    <ligand>
        <name>beta-D-galactose</name>
        <dbReference type="ChEBI" id="CHEBI:27667"/>
    </ligand>
</feature>
<evidence type="ECO:0000256" key="2">
    <source>
        <dbReference type="ARBA" id="ARBA00001913"/>
    </source>
</evidence>
<keyword evidence="16" id="KW-1185">Reference proteome</keyword>
<evidence type="ECO:0000256" key="13">
    <source>
        <dbReference type="PIRSR" id="PIRSR005096-2"/>
    </source>
</evidence>
<dbReference type="OrthoDB" id="9779408at2"/>
<evidence type="ECO:0000256" key="1">
    <source>
        <dbReference type="ARBA" id="ARBA00001614"/>
    </source>
</evidence>
<proteinExistence type="inferred from homology"/>
<evidence type="ECO:0000313" key="15">
    <source>
        <dbReference type="EMBL" id="SFE34904.1"/>
    </source>
</evidence>
<evidence type="ECO:0000256" key="7">
    <source>
        <dbReference type="ARBA" id="ARBA00014165"/>
    </source>
</evidence>
<dbReference type="NCBIfam" id="NF008277">
    <property type="entry name" value="PRK11055.1"/>
    <property type="match status" value="1"/>
</dbReference>
<dbReference type="Pfam" id="PF01263">
    <property type="entry name" value="Aldose_epim"/>
    <property type="match status" value="1"/>
</dbReference>
<reference evidence="15 16" key="1">
    <citation type="submission" date="2016-10" db="EMBL/GenBank/DDBJ databases">
        <authorList>
            <person name="de Groot N.N."/>
        </authorList>
    </citation>
    <scope>NUCLEOTIDE SEQUENCE [LARGE SCALE GENOMIC DNA]</scope>
    <source>
        <strain evidence="15 16">DSM 19012</strain>
    </source>
</reference>
<feature type="active site" description="Proton acceptor" evidence="12">
    <location>
        <position position="313"/>
    </location>
</feature>
<dbReference type="GO" id="GO:0033499">
    <property type="term" value="P:galactose catabolic process via UDP-galactose, Leloir pathway"/>
    <property type="evidence" value="ECO:0007669"/>
    <property type="project" value="TreeGrafter"/>
</dbReference>
<dbReference type="AlphaFoldDB" id="A0A1I1ZT11"/>
<dbReference type="InterPro" id="IPR047215">
    <property type="entry name" value="Galactose_mutarotase-like"/>
</dbReference>
<comment type="cofactor">
    <cofactor evidence="2">
        <name>Ca(2+)</name>
        <dbReference type="ChEBI" id="CHEBI:29108"/>
    </cofactor>
</comment>
<dbReference type="InterPro" id="IPR011013">
    <property type="entry name" value="Gal_mutarotase_sf_dom"/>
</dbReference>
<dbReference type="UniPathway" id="UPA00242"/>
<comment type="catalytic activity">
    <reaction evidence="1 11">
        <text>alpha-D-glucose = beta-D-glucose</text>
        <dbReference type="Rhea" id="RHEA:10264"/>
        <dbReference type="ChEBI" id="CHEBI:15903"/>
        <dbReference type="ChEBI" id="CHEBI:17925"/>
        <dbReference type="EC" id="5.1.3.3"/>
    </reaction>
</comment>
<accession>A0A1I1ZT11</accession>
<evidence type="ECO:0000256" key="9">
    <source>
        <dbReference type="ARBA" id="ARBA00023235"/>
    </source>
</evidence>
<comment type="subunit">
    <text evidence="5">Monomer.</text>
</comment>
<dbReference type="STRING" id="385682.SAMN05444380_1108"/>
<dbReference type="SUPFAM" id="SSF74650">
    <property type="entry name" value="Galactose mutarotase-like"/>
    <property type="match status" value="1"/>
</dbReference>
<dbReference type="FunCoup" id="A0A1I1ZT11">
    <property type="interactions" value="291"/>
</dbReference>
<keyword evidence="10 11" id="KW-0119">Carbohydrate metabolism</keyword>
<dbReference type="InterPro" id="IPR018052">
    <property type="entry name" value="Ald1_epimerase_CS"/>
</dbReference>
<dbReference type="EMBL" id="FONA01000010">
    <property type="protein sequence ID" value="SFE34904.1"/>
    <property type="molecule type" value="Genomic_DNA"/>
</dbReference>
<feature type="binding site" evidence="14">
    <location>
        <begin position="184"/>
        <end position="186"/>
    </location>
    <ligand>
        <name>beta-D-galactose</name>
        <dbReference type="ChEBI" id="CHEBI:27667"/>
    </ligand>
</feature>
<dbReference type="EC" id="5.1.3.3" evidence="6 11"/>
<evidence type="ECO:0000256" key="12">
    <source>
        <dbReference type="PIRSR" id="PIRSR005096-1"/>
    </source>
</evidence>
<evidence type="ECO:0000256" key="6">
    <source>
        <dbReference type="ARBA" id="ARBA00013185"/>
    </source>
</evidence>
<dbReference type="InterPro" id="IPR014718">
    <property type="entry name" value="GH-type_carb-bd"/>
</dbReference>
<dbReference type="InParanoid" id="A0A1I1ZT11"/>
<dbReference type="PROSITE" id="PS00545">
    <property type="entry name" value="ALDOSE_1_EPIMERASE"/>
    <property type="match status" value="1"/>
</dbReference>
<feature type="binding site" evidence="13">
    <location>
        <position position="249"/>
    </location>
    <ligand>
        <name>beta-D-galactose</name>
        <dbReference type="ChEBI" id="CHEBI:27667"/>
    </ligand>
</feature>
<dbReference type="Gene3D" id="2.70.98.10">
    <property type="match status" value="1"/>
</dbReference>